<dbReference type="GO" id="GO:0008170">
    <property type="term" value="F:N-methyltransferase activity"/>
    <property type="evidence" value="ECO:0007669"/>
    <property type="project" value="InterPro"/>
</dbReference>
<proteinExistence type="predicted"/>
<organism evidence="4">
    <name type="scientific">bioreactor metagenome</name>
    <dbReference type="NCBI Taxonomy" id="1076179"/>
    <lineage>
        <taxon>unclassified sequences</taxon>
        <taxon>metagenomes</taxon>
        <taxon>ecological metagenomes</taxon>
    </lineage>
</organism>
<accession>A0A645E2M5</accession>
<name>A0A645E2M5_9ZZZZ</name>
<dbReference type="Pfam" id="PF01555">
    <property type="entry name" value="N6_N4_Mtase"/>
    <property type="match status" value="1"/>
</dbReference>
<comment type="caution">
    <text evidence="4">The sequence shown here is derived from an EMBL/GenBank/DDBJ whole genome shotgun (WGS) entry which is preliminary data.</text>
</comment>
<sequence>MELFTERSAVTVYDYDAHVAVAEEMDSRGRLPRDFEAFRVASRSPWVWEDVVRMQTLNGHQARKNLEKHICPLQIDIVERTIERWSNPGETVYDPFGGIMTVPFCAVKMGRFGVGCELNQGYYLDGVKYLEAAEFELEAPTLFDMEAVK</sequence>
<keyword evidence="2" id="KW-0808">Transferase</keyword>
<reference evidence="4" key="1">
    <citation type="submission" date="2019-08" db="EMBL/GenBank/DDBJ databases">
        <authorList>
            <person name="Kucharzyk K."/>
            <person name="Murdoch R.W."/>
            <person name="Higgins S."/>
            <person name="Loffler F."/>
        </authorList>
    </citation>
    <scope>NUCLEOTIDE SEQUENCE</scope>
</reference>
<dbReference type="EMBL" id="VSSQ01042240">
    <property type="protein sequence ID" value="MPM95789.1"/>
    <property type="molecule type" value="Genomic_DNA"/>
</dbReference>
<dbReference type="SUPFAM" id="SSF53335">
    <property type="entry name" value="S-adenosyl-L-methionine-dependent methyltransferases"/>
    <property type="match status" value="1"/>
</dbReference>
<dbReference type="Gene3D" id="3.40.50.150">
    <property type="entry name" value="Vaccinia Virus protein VP39"/>
    <property type="match status" value="1"/>
</dbReference>
<feature type="domain" description="DNA methylase N-4/N-6" evidence="3">
    <location>
        <begin position="54"/>
        <end position="123"/>
    </location>
</feature>
<keyword evidence="1" id="KW-0489">Methyltransferase</keyword>
<protein>
    <recommendedName>
        <fullName evidence="3">DNA methylase N-4/N-6 domain-containing protein</fullName>
    </recommendedName>
</protein>
<evidence type="ECO:0000259" key="3">
    <source>
        <dbReference type="Pfam" id="PF01555"/>
    </source>
</evidence>
<dbReference type="InterPro" id="IPR002941">
    <property type="entry name" value="DNA_methylase_N4/N6"/>
</dbReference>
<dbReference type="AlphaFoldDB" id="A0A645E2M5"/>
<gene>
    <name evidence="4" type="ORF">SDC9_142944</name>
</gene>
<dbReference type="InterPro" id="IPR029063">
    <property type="entry name" value="SAM-dependent_MTases_sf"/>
</dbReference>
<dbReference type="GO" id="GO:0003677">
    <property type="term" value="F:DNA binding"/>
    <property type="evidence" value="ECO:0007669"/>
    <property type="project" value="InterPro"/>
</dbReference>
<evidence type="ECO:0000256" key="2">
    <source>
        <dbReference type="ARBA" id="ARBA00022679"/>
    </source>
</evidence>
<dbReference type="GO" id="GO:0032259">
    <property type="term" value="P:methylation"/>
    <property type="evidence" value="ECO:0007669"/>
    <property type="project" value="UniProtKB-KW"/>
</dbReference>
<evidence type="ECO:0000256" key="1">
    <source>
        <dbReference type="ARBA" id="ARBA00022603"/>
    </source>
</evidence>
<evidence type="ECO:0000313" key="4">
    <source>
        <dbReference type="EMBL" id="MPM95789.1"/>
    </source>
</evidence>